<dbReference type="InterPro" id="IPR032821">
    <property type="entry name" value="PKS_assoc"/>
</dbReference>
<keyword evidence="15" id="KW-1185">Reference proteome</keyword>
<dbReference type="SUPFAM" id="SSF52151">
    <property type="entry name" value="FabD/lysophospholipase-like"/>
    <property type="match status" value="2"/>
</dbReference>
<dbReference type="SMART" id="SM00827">
    <property type="entry name" value="PKS_AT"/>
    <property type="match status" value="2"/>
</dbReference>
<dbReference type="Pfam" id="PF02801">
    <property type="entry name" value="Ketoacyl-synt_C"/>
    <property type="match status" value="2"/>
</dbReference>
<dbReference type="FunFam" id="3.40.47.10:FF:000019">
    <property type="entry name" value="Polyketide synthase type I"/>
    <property type="match status" value="1"/>
</dbReference>
<dbReference type="InterPro" id="IPR029058">
    <property type="entry name" value="AB_hydrolase_fold"/>
</dbReference>
<dbReference type="SMART" id="SM00826">
    <property type="entry name" value="PKS_DH"/>
    <property type="match status" value="1"/>
</dbReference>
<feature type="domain" description="Carrier" evidence="11">
    <location>
        <begin position="2549"/>
        <end position="2625"/>
    </location>
</feature>
<dbReference type="InterPro" id="IPR014030">
    <property type="entry name" value="Ketoacyl_synth_N"/>
</dbReference>
<dbReference type="InterPro" id="IPR020807">
    <property type="entry name" value="PKS_DH"/>
</dbReference>
<dbReference type="InterPro" id="IPR013968">
    <property type="entry name" value="PKS_KR"/>
</dbReference>
<sequence>MAEGVGVLVVEPLSRARELGHEVLAVVRGTAVNQDGASNGLTAPNGPSQQRVIGRALASAGVGAGDVDVVEAHGTGTVLGDPIEAQALIATYGQDRSAENPLWLGSIKSNIGHTQAAAGVAGVIKMVQAMRHEVLPRTLHVDAPTPHVDWSAGTVRLLTEQQPWPRTAERPRRAGVSSFGISGTNAHVILEEAPAPDQPAQPPVPDTPAGATAWVISARTRTSLFAQLTRLTDFVAGHPDLTANEVGRALARRARFEHRAVVIGTDRDQLLTRSTAYRDSAGLGEEIALPGVVEGTARGTGRIAFVFSGQGAQWIGMGRELLDSAPIFDQAIEECAEVLTPLVDWSLRDVLRAADDTHPDPAGSAAAALLQRVDVVQPALFAVMIGLARWWRSLGVEPDAVAGHSQGEIAAAHVAGALTLADAARIVVDRSRVIADELAGTGAMASVTLPPKQVTARLGAFGDELSIAAVNGPASVVVSGTTTAVQTFLSECAAADVRATRVPVDYASHSAQVDRLRDPLLTALRGITPRRTEIAFYSTVTGTAVDTETLDADYWYRNLRSPVRFADTIRALHETGHTVFVETSPHPVLTPGIEALLEPADTPAPARTLEPPAVVVGSLRRGDGGLGRLLESAARLDTAGVEVGWSTLYDAHTRRVRLPTYPFQHEHYWLTPAPGSSGSTAPAPTAAAPFSVQSFGDVAEPGEPTLARRLAGQDEAEQLTTVLTAVRRQLAVVLGHPTPTAVDPDRTFQDLGFDSVSAVEARNRLHTITGLTLPSTLVFDHPTPRAVAVEIHRLLTGSKHAEDAPAIPVSTAEPIAIVGIGCRFPGGAAPDALWRMLLDGRDAIGPFPTDRGWDLDTATDASFVRAGGFLDDAADFDAGFFGISPREALAMDPQQRLLLETVWEALEHAGIDPLTLRGSDTGVFVGVTSQAYGAATSTDTDIAGYRLTGMLPSVVSGRVAYVLGLEGPAVSVDTACSSSLVALHQAVRSLRTGECRAALVGGVAVTATPAAFAEFSRQGGLAPDGRCKAFADSADGTGFAEGVGVLVVEPLTRARELDHEVLAVVRGSAVNQDGASNGLSAPNGPSQQRVIRRALADAGLEPDTIDAVEAHGTGTVLGDPIEAGALLATYGQDRAADRPLWLGSIKSNIGHAQAAAGVAGVIKMVLALRHETLPRTLHVDQPTRQVDWGGGAVRLLTEQRPWSANGRPRRAGVSSFGISGTNAHVILEEAPATATGLTEPASPPISVLSSPLGGELSNPSIGGSIDQTASEAADQPAGESVKVPLAWIVSARSRDALAAQAGRLEEFVRDRPETDPADIGWSLLTGRARFDHRAVVLGRTRTELLSGLHGLATGTPTAGVLAGAVAARSKTVFVFPGQGGEWAGMGRELLAASPVFAATIAECEAGLAPWVDWSLREVLAAPPEQAGPLLARIEVVQPVLCAVMVGVARVWETLGVRPDAVVGHSQGEIAAACVAGVLTPAEAMRLVAIRSRLFADELADSGAIAAVALPAAEIEQYLTRFPALSLAAVNGPAAVSVSGPADELARLVTALTSAGVRARVVVTTVASHAPVVDRVREQLIQRLSSIAPRNGDIPVYSTVTGGVLAGTEMTATYWFRNCRNPVLFEPAVRALRADGFDVFVETGPHPVLTPHIDNTLAETGTADGLAPLVADSLHRDQGTLDRLLESAARLYVAGAPVDWSSLYTGTDARRVPLPTYAFQRRRYWLDTVPMSTDISAAGLSPTGHPLLTSLVADPETGRLILTGQLSLHRHPWLADHAFAGAALFPGTGFLDLALCAGARAGTPAVRELTLLTPLLVSAGTGPRIQVIVAAADETGARSVSIYSQSGDEQALHAEGRLIPDHASEHGTVTVASHTAARRRDTATAGLAMPTAELEMEVPIPNSATAGLATSMVEPGTEFGVAVEQADAQQAWPPVGAVPVPVVDLYDRMAEAGYGYGPRFQGLRAVWRRGEDLFAEVVLPDCAAGADGYRVHPAALDAVLHAMAAAVADTGFAADPVLPFAWEEVRVYRAEATTLRAWITTTGRDSAVALHIRDQAGCPVASIGSLTLRPVRGDAVRQTSVQTIPLHTLTWRTAPSRRLSGRVAYTNWQSAVVDTECHADVVVLDCRARGTEPVADTHSLTAEVLSALQRFGTDPRFASATLLILTRGAVSVSGEAVTDLAGAATWGLVRSAQSEDPGRIVAVDLDSAPGGVGGSGAFGAPGTPGDLGVIEEIAAAAVAGREPHLAVRGGVLHVARVTRVPHISVSASEVPGLSSGTVLVTGGTGRLGAEVARHLVRCHGARSLLLVSRRGGAAAGTDRLVDELTSHGASVRVAACDVGDRVALEELLATIPEDRPLKGVIHAAMLLDDGVVSALTPARLEAVLAAKADAAWYLHELTRGRDLAFFVMFSSAAGVFGAPGQGNYAAANAFLDGLATYRRARGLPATSIAWGWWESTSEMTAHLAGADAARMSRAGVVPLTVDQGMALFDAAMRQDLAAVLAVRLHRSKLAALAEMVPALRELAPAATQPATVADNPDQLRAELTGLDEAGQERMLQQLIVRHAAAVLGHTDAADVGSDFTSAGFDSLTAMELRNALTAATGVQLSPLAIFEHPGPAPLARYLRGRLTTKTETGDTEIAELFRHALTAGQVMQGCELLRAAARLRPVFERTGERSGTPAGVRLTDGEHGPHLVFICAPLFTGRADHYARIVAELGPEHRISAVPLSGFGTGEPLPSDADAALTLLTETVLELVGDEPFVLIGHSSGGTLAAAVAKRLPGSRLDSLILLDSFLIDTADPVFDALVAKVFDMAATVGDFTSTSLTGMLTWLDLVPQVQGGAAETDTLFVQCSTPVFQTTAPGANEPTPVLAQPWSSAQTLDVVATDHFSLCGDDAGKAAEAIERWLRRKETQ</sequence>
<evidence type="ECO:0008006" key="16">
    <source>
        <dbReference type="Google" id="ProtNLM"/>
    </source>
</evidence>
<evidence type="ECO:0000256" key="9">
    <source>
        <dbReference type="PROSITE-ProRule" id="PRU01363"/>
    </source>
</evidence>
<dbReference type="CDD" id="cd00833">
    <property type="entry name" value="PKS"/>
    <property type="match status" value="2"/>
</dbReference>
<dbReference type="Pfam" id="PF00109">
    <property type="entry name" value="ketoacyl-synt"/>
    <property type="match status" value="1"/>
</dbReference>
<dbReference type="InterPro" id="IPR014031">
    <property type="entry name" value="Ketoacyl_synth_C"/>
</dbReference>
<comment type="caution">
    <text evidence="14">The sequence shown here is derived from an EMBL/GenBank/DDBJ whole genome shotgun (WGS) entry which is preliminary data.</text>
</comment>
<dbReference type="FunFam" id="1.10.1200.10:FF:000007">
    <property type="entry name" value="Probable polyketide synthase pks17"/>
    <property type="match status" value="1"/>
</dbReference>
<dbReference type="Pfam" id="PF00698">
    <property type="entry name" value="Acyl_transf_1"/>
    <property type="match status" value="2"/>
</dbReference>
<feature type="domain" description="Carrier" evidence="11">
    <location>
        <begin position="717"/>
        <end position="795"/>
    </location>
</feature>
<dbReference type="PROSITE" id="PS52004">
    <property type="entry name" value="KS3_2"/>
    <property type="match status" value="2"/>
</dbReference>
<dbReference type="InterPro" id="IPR018201">
    <property type="entry name" value="Ketoacyl_synth_AS"/>
</dbReference>
<keyword evidence="2" id="KW-0596">Phosphopantetheine</keyword>
<dbReference type="SUPFAM" id="SSF53474">
    <property type="entry name" value="alpha/beta-Hydrolases"/>
    <property type="match status" value="1"/>
</dbReference>
<dbReference type="GO" id="GO:0031177">
    <property type="term" value="F:phosphopantetheine binding"/>
    <property type="evidence" value="ECO:0007669"/>
    <property type="project" value="InterPro"/>
</dbReference>
<evidence type="ECO:0000256" key="8">
    <source>
        <dbReference type="ARBA" id="ARBA00023315"/>
    </source>
</evidence>
<dbReference type="InterPro" id="IPR055123">
    <property type="entry name" value="SpnB-like_Rossmann"/>
</dbReference>
<dbReference type="InterPro" id="IPR020802">
    <property type="entry name" value="TesA-like"/>
</dbReference>
<protein>
    <recommendedName>
        <fullName evidence="16">Polyketide synthase</fullName>
    </recommendedName>
</protein>
<dbReference type="FunFam" id="3.40.366.10:FF:000002">
    <property type="entry name" value="Probable polyketide synthase 2"/>
    <property type="match status" value="1"/>
</dbReference>
<evidence type="ECO:0000256" key="5">
    <source>
        <dbReference type="ARBA" id="ARBA00022832"/>
    </source>
</evidence>
<dbReference type="InterPro" id="IPR016035">
    <property type="entry name" value="Acyl_Trfase/lysoPLipase"/>
</dbReference>
<dbReference type="Pfam" id="PF00550">
    <property type="entry name" value="PP-binding"/>
    <property type="match status" value="2"/>
</dbReference>
<keyword evidence="4" id="KW-0808">Transferase</keyword>
<feature type="domain" description="PKS/mFAS DH" evidence="13">
    <location>
        <begin position="1744"/>
        <end position="2076"/>
    </location>
</feature>
<dbReference type="InterPro" id="IPR050091">
    <property type="entry name" value="PKS_NRPS_Biosynth_Enz"/>
</dbReference>
<dbReference type="EMBL" id="MUMY01000035">
    <property type="protein sequence ID" value="ONM46027.1"/>
    <property type="molecule type" value="Genomic_DNA"/>
</dbReference>
<proteinExistence type="predicted"/>
<dbReference type="InterPro" id="IPR016039">
    <property type="entry name" value="Thiolase-like"/>
</dbReference>
<dbReference type="SUPFAM" id="SSF55048">
    <property type="entry name" value="Probable ACP-binding domain of malonyl-CoA ACP transacylase"/>
    <property type="match status" value="2"/>
</dbReference>
<dbReference type="InterPro" id="IPR001031">
    <property type="entry name" value="Thioesterase"/>
</dbReference>
<dbReference type="PANTHER" id="PTHR43775:SF51">
    <property type="entry name" value="INACTIVE PHENOLPHTHIOCEROL SYNTHESIS POLYKETIDE SYNTHASE TYPE I PKS1-RELATED"/>
    <property type="match status" value="1"/>
</dbReference>
<dbReference type="InterPro" id="IPR057326">
    <property type="entry name" value="KR_dom"/>
</dbReference>
<dbReference type="InterPro" id="IPR020806">
    <property type="entry name" value="PKS_PP-bd"/>
</dbReference>
<dbReference type="Gene3D" id="3.10.129.110">
    <property type="entry name" value="Polyketide synthase dehydratase"/>
    <property type="match status" value="1"/>
</dbReference>
<dbReference type="Pfam" id="PF22621">
    <property type="entry name" value="CurL-like_PKS_C"/>
    <property type="match status" value="1"/>
</dbReference>
<dbReference type="PROSITE" id="PS52019">
    <property type="entry name" value="PKS_MFAS_DH"/>
    <property type="match status" value="1"/>
</dbReference>
<dbReference type="Gene3D" id="3.40.50.1820">
    <property type="entry name" value="alpha/beta hydrolase"/>
    <property type="match status" value="1"/>
</dbReference>
<organism evidence="14 15">
    <name type="scientific">Nocardia donostiensis</name>
    <dbReference type="NCBI Taxonomy" id="1538463"/>
    <lineage>
        <taxon>Bacteria</taxon>
        <taxon>Bacillati</taxon>
        <taxon>Actinomycetota</taxon>
        <taxon>Actinomycetes</taxon>
        <taxon>Mycobacteriales</taxon>
        <taxon>Nocardiaceae</taxon>
        <taxon>Nocardia</taxon>
    </lineage>
</organism>
<dbReference type="InterPro" id="IPR049551">
    <property type="entry name" value="PKS_DH_C"/>
</dbReference>
<keyword evidence="8" id="KW-0012">Acyltransferase</keyword>
<evidence type="ECO:0000256" key="6">
    <source>
        <dbReference type="ARBA" id="ARBA00023098"/>
    </source>
</evidence>
<evidence type="ECO:0000259" key="13">
    <source>
        <dbReference type="PROSITE" id="PS52019"/>
    </source>
</evidence>
<keyword evidence="7" id="KW-0511">Multifunctional enzyme</keyword>
<evidence type="ECO:0000256" key="7">
    <source>
        <dbReference type="ARBA" id="ARBA00023268"/>
    </source>
</evidence>
<feature type="active site" description="Proton acceptor; for dehydratase activity" evidence="9">
    <location>
        <position position="1776"/>
    </location>
</feature>
<dbReference type="SUPFAM" id="SSF47336">
    <property type="entry name" value="ACP-like"/>
    <property type="match status" value="1"/>
</dbReference>
<dbReference type="Pfam" id="PF08659">
    <property type="entry name" value="KR"/>
    <property type="match status" value="1"/>
</dbReference>
<dbReference type="SMART" id="SM00822">
    <property type="entry name" value="PKS_KR"/>
    <property type="match status" value="1"/>
</dbReference>
<dbReference type="Pfam" id="PF16197">
    <property type="entry name" value="KAsynt_C_assoc"/>
    <property type="match status" value="2"/>
</dbReference>
<dbReference type="InterPro" id="IPR001227">
    <property type="entry name" value="Ac_transferase_dom_sf"/>
</dbReference>
<reference evidence="14 15" key="1">
    <citation type="journal article" date="2016" name="Antonie Van Leeuwenhoek">
        <title>Nocardia donostiensis sp. nov., isolated from human respiratory specimens.</title>
        <authorList>
            <person name="Ercibengoa M."/>
            <person name="Bell M."/>
            <person name="Marimon J.M."/>
            <person name="Humrighouse B."/>
            <person name="Klenk H.P."/>
            <person name="Potter G."/>
            <person name="Perez-Trallero E."/>
        </authorList>
    </citation>
    <scope>NUCLEOTIDE SEQUENCE [LARGE SCALE GENOMIC DNA]</scope>
    <source>
        <strain evidence="14 15">X1655</strain>
    </source>
</reference>
<dbReference type="PROSITE" id="PS00012">
    <property type="entry name" value="PHOSPHOPANTETHEINE"/>
    <property type="match status" value="2"/>
</dbReference>
<evidence type="ECO:0000256" key="1">
    <source>
        <dbReference type="ARBA" id="ARBA00005189"/>
    </source>
</evidence>
<dbReference type="Pfam" id="PF14765">
    <property type="entry name" value="PS-DH"/>
    <property type="match status" value="1"/>
</dbReference>
<dbReference type="InterPro" id="IPR009081">
    <property type="entry name" value="PP-bd_ACP"/>
</dbReference>
<dbReference type="SUPFAM" id="SSF53901">
    <property type="entry name" value="Thiolase-like"/>
    <property type="match status" value="2"/>
</dbReference>
<dbReference type="SMART" id="SM00824">
    <property type="entry name" value="PKS_TE"/>
    <property type="match status" value="1"/>
</dbReference>
<evidence type="ECO:0000256" key="3">
    <source>
        <dbReference type="ARBA" id="ARBA00022553"/>
    </source>
</evidence>
<comment type="pathway">
    <text evidence="1">Lipid metabolism.</text>
</comment>
<evidence type="ECO:0000259" key="12">
    <source>
        <dbReference type="PROSITE" id="PS52004"/>
    </source>
</evidence>
<dbReference type="SMART" id="SM01294">
    <property type="entry name" value="PKS_PP_betabranch"/>
    <property type="match status" value="1"/>
</dbReference>
<evidence type="ECO:0000256" key="2">
    <source>
        <dbReference type="ARBA" id="ARBA00022450"/>
    </source>
</evidence>
<dbReference type="PROSITE" id="PS50075">
    <property type="entry name" value="CARRIER"/>
    <property type="match status" value="2"/>
</dbReference>
<dbReference type="SMART" id="SM00825">
    <property type="entry name" value="PKS_KS"/>
    <property type="match status" value="2"/>
</dbReference>
<evidence type="ECO:0000259" key="11">
    <source>
        <dbReference type="PROSITE" id="PS50075"/>
    </source>
</evidence>
<dbReference type="SMART" id="SM00823">
    <property type="entry name" value="PKS_PP"/>
    <property type="match status" value="2"/>
</dbReference>
<keyword evidence="5" id="KW-0276">Fatty acid metabolism</keyword>
<feature type="active site" description="Proton donor; for dehydratase activity" evidence="9">
    <location>
        <position position="1996"/>
    </location>
</feature>
<dbReference type="GO" id="GO:0006633">
    <property type="term" value="P:fatty acid biosynthetic process"/>
    <property type="evidence" value="ECO:0007669"/>
    <property type="project" value="InterPro"/>
</dbReference>
<dbReference type="CDD" id="cd08956">
    <property type="entry name" value="KR_3_FAS_SDR_x"/>
    <property type="match status" value="1"/>
</dbReference>
<accession>A0A1V2T946</accession>
<dbReference type="InterPro" id="IPR049900">
    <property type="entry name" value="PKS_mFAS_DH"/>
</dbReference>
<dbReference type="InterPro" id="IPR014043">
    <property type="entry name" value="Acyl_transferase_dom"/>
</dbReference>
<dbReference type="InterPro" id="IPR020841">
    <property type="entry name" value="PKS_Beta-ketoAc_synthase_dom"/>
</dbReference>
<dbReference type="Pfam" id="PF21089">
    <property type="entry name" value="PKS_DH_N"/>
    <property type="match status" value="1"/>
</dbReference>
<feature type="domain" description="Ketosynthase family 3 (KS3)" evidence="12">
    <location>
        <begin position="1"/>
        <end position="192"/>
    </location>
</feature>
<dbReference type="Pfam" id="PF22953">
    <property type="entry name" value="SpnB_Rossmann"/>
    <property type="match status" value="1"/>
</dbReference>
<dbReference type="Proteomes" id="UP000188836">
    <property type="component" value="Unassembled WGS sequence"/>
</dbReference>
<feature type="region of interest" description="Disordered" evidence="10">
    <location>
        <begin position="1251"/>
        <end position="1276"/>
    </location>
</feature>
<feature type="region of interest" description="N-terminal hotdog fold" evidence="9">
    <location>
        <begin position="1744"/>
        <end position="1864"/>
    </location>
</feature>
<dbReference type="Gene3D" id="1.10.1200.10">
    <property type="entry name" value="ACP-like"/>
    <property type="match status" value="2"/>
</dbReference>
<evidence type="ECO:0000313" key="15">
    <source>
        <dbReference type="Proteomes" id="UP000188836"/>
    </source>
</evidence>
<name>A0A1V2T946_9NOCA</name>
<evidence type="ECO:0000313" key="14">
    <source>
        <dbReference type="EMBL" id="ONM46027.1"/>
    </source>
</evidence>
<keyword evidence="3" id="KW-0597">Phosphoprotein</keyword>
<dbReference type="GO" id="GO:0004315">
    <property type="term" value="F:3-oxoacyl-[acyl-carrier-protein] synthase activity"/>
    <property type="evidence" value="ECO:0007669"/>
    <property type="project" value="InterPro"/>
</dbReference>
<dbReference type="GO" id="GO:0004312">
    <property type="term" value="F:fatty acid synthase activity"/>
    <property type="evidence" value="ECO:0007669"/>
    <property type="project" value="TreeGrafter"/>
</dbReference>
<dbReference type="Gene3D" id="3.40.366.10">
    <property type="entry name" value="Malonyl-Coenzyme A Acyl Carrier Protein, domain 2"/>
    <property type="match status" value="2"/>
</dbReference>
<keyword evidence="6" id="KW-0443">Lipid metabolism</keyword>
<dbReference type="InterPro" id="IPR042104">
    <property type="entry name" value="PKS_dehydratase_sf"/>
</dbReference>
<evidence type="ECO:0000256" key="4">
    <source>
        <dbReference type="ARBA" id="ARBA00022679"/>
    </source>
</evidence>
<dbReference type="Gene3D" id="3.40.47.10">
    <property type="match status" value="2"/>
</dbReference>
<feature type="domain" description="Ketosynthase family 3 (KS3)" evidence="12">
    <location>
        <begin position="812"/>
        <end position="1229"/>
    </location>
</feature>
<dbReference type="InterPro" id="IPR036291">
    <property type="entry name" value="NAD(P)-bd_dom_sf"/>
</dbReference>
<evidence type="ECO:0000256" key="10">
    <source>
        <dbReference type="SAM" id="MobiDB-lite"/>
    </source>
</evidence>
<dbReference type="InterPro" id="IPR016036">
    <property type="entry name" value="Malonyl_transacylase_ACP-bd"/>
</dbReference>
<dbReference type="Gene3D" id="3.30.70.3290">
    <property type="match status" value="2"/>
</dbReference>
<dbReference type="Gene3D" id="3.40.50.720">
    <property type="entry name" value="NAD(P)-binding Rossmann-like Domain"/>
    <property type="match status" value="1"/>
</dbReference>
<feature type="region of interest" description="C-terminal hotdog fold" evidence="9">
    <location>
        <begin position="1936"/>
        <end position="2076"/>
    </location>
</feature>
<feature type="compositionally biased region" description="Polar residues" evidence="10">
    <location>
        <begin position="1257"/>
        <end position="1270"/>
    </location>
</feature>
<dbReference type="Pfam" id="PF00975">
    <property type="entry name" value="Thioesterase"/>
    <property type="match status" value="1"/>
</dbReference>
<dbReference type="SUPFAM" id="SSF51735">
    <property type="entry name" value="NAD(P)-binding Rossmann-fold domains"/>
    <property type="match status" value="2"/>
</dbReference>
<dbReference type="PANTHER" id="PTHR43775">
    <property type="entry name" value="FATTY ACID SYNTHASE"/>
    <property type="match status" value="1"/>
</dbReference>
<dbReference type="InterPro" id="IPR006162">
    <property type="entry name" value="Ppantetheine_attach_site"/>
</dbReference>
<dbReference type="InterPro" id="IPR049552">
    <property type="entry name" value="PKS_DH_N"/>
</dbReference>
<dbReference type="PROSITE" id="PS00606">
    <property type="entry name" value="KS3_1"/>
    <property type="match status" value="1"/>
</dbReference>
<gene>
    <name evidence="14" type="ORF">B0T46_25135</name>
</gene>
<dbReference type="InterPro" id="IPR036736">
    <property type="entry name" value="ACP-like_sf"/>
</dbReference>